<feature type="compositionally biased region" description="Polar residues" evidence="1">
    <location>
        <begin position="71"/>
        <end position="82"/>
    </location>
</feature>
<keyword evidence="3" id="KW-1185">Reference proteome</keyword>
<evidence type="ECO:0000313" key="2">
    <source>
        <dbReference type="EMBL" id="KIJ23011.1"/>
    </source>
</evidence>
<dbReference type="EMBL" id="KN837841">
    <property type="protein sequence ID" value="KIJ23011.1"/>
    <property type="molecule type" value="Genomic_DNA"/>
</dbReference>
<proteinExistence type="predicted"/>
<protein>
    <submittedName>
        <fullName evidence="2">Uncharacterized protein</fullName>
    </submittedName>
</protein>
<name>A0A0C9UC41_SPHS4</name>
<sequence length="191" mass="21012">MTLLEIATLYEHVLSHQSDAGCITYFVAQKDTMPSPIKTGQSKPKDSVGQRLLDSQNNDSDIQERVLGPNVDSTPAKQVADNNLPMTVNGTVHIPSSVVPETNIEPSGERRIEETFTEQAVMPVEARPSIAKRKRVAQEAANFLMQVEPRRSKRGRSGEDNTLAFPEQSGNSPLDEPKPIKKGRGWVIVPV</sequence>
<evidence type="ECO:0000313" key="3">
    <source>
        <dbReference type="Proteomes" id="UP000054279"/>
    </source>
</evidence>
<dbReference type="HOGENOM" id="CLU_1422263_0_0_1"/>
<dbReference type="AlphaFoldDB" id="A0A0C9UC41"/>
<organism evidence="2 3">
    <name type="scientific">Sphaerobolus stellatus (strain SS14)</name>
    <dbReference type="NCBI Taxonomy" id="990650"/>
    <lineage>
        <taxon>Eukaryota</taxon>
        <taxon>Fungi</taxon>
        <taxon>Dikarya</taxon>
        <taxon>Basidiomycota</taxon>
        <taxon>Agaricomycotina</taxon>
        <taxon>Agaricomycetes</taxon>
        <taxon>Phallomycetidae</taxon>
        <taxon>Geastrales</taxon>
        <taxon>Sphaerobolaceae</taxon>
        <taxon>Sphaerobolus</taxon>
    </lineage>
</organism>
<dbReference type="Proteomes" id="UP000054279">
    <property type="component" value="Unassembled WGS sequence"/>
</dbReference>
<evidence type="ECO:0000256" key="1">
    <source>
        <dbReference type="SAM" id="MobiDB-lite"/>
    </source>
</evidence>
<accession>A0A0C9UC41</accession>
<gene>
    <name evidence="2" type="ORF">M422DRAFT_276494</name>
</gene>
<reference evidence="2 3" key="1">
    <citation type="submission" date="2014-06" db="EMBL/GenBank/DDBJ databases">
        <title>Evolutionary Origins and Diversification of the Mycorrhizal Mutualists.</title>
        <authorList>
            <consortium name="DOE Joint Genome Institute"/>
            <consortium name="Mycorrhizal Genomics Consortium"/>
            <person name="Kohler A."/>
            <person name="Kuo A."/>
            <person name="Nagy L.G."/>
            <person name="Floudas D."/>
            <person name="Copeland A."/>
            <person name="Barry K.W."/>
            <person name="Cichocki N."/>
            <person name="Veneault-Fourrey C."/>
            <person name="LaButti K."/>
            <person name="Lindquist E.A."/>
            <person name="Lipzen A."/>
            <person name="Lundell T."/>
            <person name="Morin E."/>
            <person name="Murat C."/>
            <person name="Riley R."/>
            <person name="Ohm R."/>
            <person name="Sun H."/>
            <person name="Tunlid A."/>
            <person name="Henrissat B."/>
            <person name="Grigoriev I.V."/>
            <person name="Hibbett D.S."/>
            <person name="Martin F."/>
        </authorList>
    </citation>
    <scope>NUCLEOTIDE SEQUENCE [LARGE SCALE GENOMIC DNA]</scope>
    <source>
        <strain evidence="2 3">SS14</strain>
    </source>
</reference>
<feature type="region of interest" description="Disordered" evidence="1">
    <location>
        <begin position="34"/>
        <end position="82"/>
    </location>
</feature>
<feature type="region of interest" description="Disordered" evidence="1">
    <location>
        <begin position="146"/>
        <end position="191"/>
    </location>
</feature>